<dbReference type="AlphaFoldDB" id="X1K9M8"/>
<organism evidence="1">
    <name type="scientific">marine sediment metagenome</name>
    <dbReference type="NCBI Taxonomy" id="412755"/>
    <lineage>
        <taxon>unclassified sequences</taxon>
        <taxon>metagenomes</taxon>
        <taxon>ecological metagenomes</taxon>
    </lineage>
</organism>
<feature type="non-terminal residue" evidence="1">
    <location>
        <position position="143"/>
    </location>
</feature>
<proteinExistence type="predicted"/>
<name>X1K9M8_9ZZZZ</name>
<reference evidence="1" key="1">
    <citation type="journal article" date="2014" name="Front. Microbiol.">
        <title>High frequency of phylogenetically diverse reductive dehalogenase-homologous genes in deep subseafloor sedimentary metagenomes.</title>
        <authorList>
            <person name="Kawai M."/>
            <person name="Futagami T."/>
            <person name="Toyoda A."/>
            <person name="Takaki Y."/>
            <person name="Nishi S."/>
            <person name="Hori S."/>
            <person name="Arai W."/>
            <person name="Tsubouchi T."/>
            <person name="Morono Y."/>
            <person name="Uchiyama I."/>
            <person name="Ito T."/>
            <person name="Fujiyama A."/>
            <person name="Inagaki F."/>
            <person name="Takami H."/>
        </authorList>
    </citation>
    <scope>NUCLEOTIDE SEQUENCE</scope>
    <source>
        <strain evidence="1">Expedition CK06-06</strain>
    </source>
</reference>
<dbReference type="EMBL" id="BARV01008425">
    <property type="protein sequence ID" value="GAI03722.1"/>
    <property type="molecule type" value="Genomic_DNA"/>
</dbReference>
<accession>X1K9M8</accession>
<sequence length="143" mass="16188">MGNGRGLGGLIALLGLAFLLSREEKVTNGIIPTFPTVTFPTITIPEILAPITEVKPRRWHRKVIETKIEVLKEEVQELELEVETPILPHKVFIAKKVAVDPTFEMPIFPIYPQVTPARPRIDPKIEHYEEALAEKYPEELEAT</sequence>
<protein>
    <submittedName>
        <fullName evidence="1">Uncharacterized protein</fullName>
    </submittedName>
</protein>
<evidence type="ECO:0000313" key="1">
    <source>
        <dbReference type="EMBL" id="GAI03722.1"/>
    </source>
</evidence>
<gene>
    <name evidence="1" type="ORF">S06H3_16942</name>
</gene>
<comment type="caution">
    <text evidence="1">The sequence shown here is derived from an EMBL/GenBank/DDBJ whole genome shotgun (WGS) entry which is preliminary data.</text>
</comment>